<dbReference type="InterPro" id="IPR032675">
    <property type="entry name" value="LRR_dom_sf"/>
</dbReference>
<keyword evidence="2 4" id="KW-0732">Signal</keyword>
<dbReference type="PANTHER" id="PTHR24373:SF275">
    <property type="entry name" value="TIR DOMAIN-CONTAINING PROTEIN"/>
    <property type="match status" value="1"/>
</dbReference>
<keyword evidence="1" id="KW-0433">Leucine-rich repeat</keyword>
<name>A0AAJ7DU81_9HYME</name>
<reference evidence="6" key="1">
    <citation type="submission" date="2025-08" db="UniProtKB">
        <authorList>
            <consortium name="RefSeq"/>
        </authorList>
    </citation>
    <scope>IDENTIFICATION</scope>
</reference>
<evidence type="ECO:0000256" key="3">
    <source>
        <dbReference type="ARBA" id="ARBA00022737"/>
    </source>
</evidence>
<sequence length="496" mass="56693">MSAAGLLSLSILCLLKTSTSYYVESQSVQFPLKNIRQSINLNRFAASEQNLTIGKCEHVSDQTIVINIPNLGIVPPPNPYPGFIESVLVTCINLASNEIFQVVPGSFDLLPNLSYLDLSKNRIQFCDFFNFGSSNTRLVTLIIEENKPPIDNIDKTIGKANCFPQLRYLYLRKNNIRSLNFSLKKAFPLLTHLFLSDNNVDTQNFIRDLPRTLSHLYLERNLISSLDCKIMRGLQYLHLDGNIIQTICYNNCQDTSLKLEGVHKLSTLTISQNRILDIESCAFQDALELMNINLAQNNLEDIKHDTFEKLVLLRQLNIDDNYLRTIPNLCRNNNLINLSLKRNKLQIIKRQHFKNLRKLKCLLLGGNEINIIEAGSFEDLESLEELDLSNNGLDFIPPDWLKWQLNLRTLDIRGNKFKSLEQLSIVTAPFLNVIYLQNNAITHISGSIVSKFSPHVMIYLQNDCSNEKYNQSNCYVTCNDKIIKDANAYSKWINNV</sequence>
<feature type="signal peptide" evidence="4">
    <location>
        <begin position="1"/>
        <end position="20"/>
    </location>
</feature>
<accession>A0AAJ7DU81</accession>
<evidence type="ECO:0000313" key="6">
    <source>
        <dbReference type="RefSeq" id="XP_011496622.1"/>
    </source>
</evidence>
<dbReference type="PANTHER" id="PTHR24373">
    <property type="entry name" value="SLIT RELATED LEUCINE-RICH REPEAT NEURONAL PROTEIN"/>
    <property type="match status" value="1"/>
</dbReference>
<keyword evidence="5" id="KW-1185">Reference proteome</keyword>
<dbReference type="Proteomes" id="UP000695007">
    <property type="component" value="Unplaced"/>
</dbReference>
<dbReference type="SMART" id="SM00369">
    <property type="entry name" value="LRR_TYP"/>
    <property type="match status" value="9"/>
</dbReference>
<dbReference type="PRINTS" id="PR00019">
    <property type="entry name" value="LEURICHRPT"/>
</dbReference>
<feature type="chain" id="PRO_5042584022" evidence="4">
    <location>
        <begin position="21"/>
        <end position="496"/>
    </location>
</feature>
<proteinExistence type="predicted"/>
<keyword evidence="3" id="KW-0677">Repeat</keyword>
<dbReference type="GeneID" id="105361210"/>
<dbReference type="KEGG" id="csol:105361210"/>
<organism evidence="5 6">
    <name type="scientific">Ceratosolen solmsi marchali</name>
    <dbReference type="NCBI Taxonomy" id="326594"/>
    <lineage>
        <taxon>Eukaryota</taxon>
        <taxon>Metazoa</taxon>
        <taxon>Ecdysozoa</taxon>
        <taxon>Arthropoda</taxon>
        <taxon>Hexapoda</taxon>
        <taxon>Insecta</taxon>
        <taxon>Pterygota</taxon>
        <taxon>Neoptera</taxon>
        <taxon>Endopterygota</taxon>
        <taxon>Hymenoptera</taxon>
        <taxon>Apocrita</taxon>
        <taxon>Proctotrupomorpha</taxon>
        <taxon>Chalcidoidea</taxon>
        <taxon>Agaonidae</taxon>
        <taxon>Agaoninae</taxon>
        <taxon>Ceratosolen</taxon>
    </lineage>
</organism>
<dbReference type="AlphaFoldDB" id="A0AAJ7DU81"/>
<dbReference type="InterPro" id="IPR003591">
    <property type="entry name" value="Leu-rich_rpt_typical-subtyp"/>
</dbReference>
<evidence type="ECO:0000313" key="5">
    <source>
        <dbReference type="Proteomes" id="UP000695007"/>
    </source>
</evidence>
<gene>
    <name evidence="6" type="primary">LOC105361210</name>
</gene>
<dbReference type="InterPro" id="IPR001611">
    <property type="entry name" value="Leu-rich_rpt"/>
</dbReference>
<dbReference type="PROSITE" id="PS51450">
    <property type="entry name" value="LRR"/>
    <property type="match status" value="3"/>
</dbReference>
<dbReference type="Gene3D" id="3.80.10.10">
    <property type="entry name" value="Ribonuclease Inhibitor"/>
    <property type="match status" value="2"/>
</dbReference>
<evidence type="ECO:0000256" key="1">
    <source>
        <dbReference type="ARBA" id="ARBA00022614"/>
    </source>
</evidence>
<dbReference type="RefSeq" id="XP_011496622.1">
    <property type="nucleotide sequence ID" value="XM_011498320.1"/>
</dbReference>
<dbReference type="InterPro" id="IPR050328">
    <property type="entry name" value="Dev_Immune_Receptor"/>
</dbReference>
<evidence type="ECO:0000256" key="2">
    <source>
        <dbReference type="ARBA" id="ARBA00022729"/>
    </source>
</evidence>
<dbReference type="Pfam" id="PF13855">
    <property type="entry name" value="LRR_8"/>
    <property type="match status" value="2"/>
</dbReference>
<dbReference type="SUPFAM" id="SSF52058">
    <property type="entry name" value="L domain-like"/>
    <property type="match status" value="1"/>
</dbReference>
<protein>
    <submittedName>
        <fullName evidence="6">Podocan-like</fullName>
    </submittedName>
</protein>
<evidence type="ECO:0000256" key="4">
    <source>
        <dbReference type="SAM" id="SignalP"/>
    </source>
</evidence>